<sequence>MEKRGYKLKILILCLLCSVIFIPIQVSSENLPTGVVIGDSQGINANKNGEYHVNVANVIPGKNWKTTISILNVEKDIPYQLTMLISPAVVSGSIDLSKEIQMTLTYDGKVVYEGPSSGVTETTNLQTTPLDLGVFNSGDSRALEVEYSLSGKYTNQDFEKKPVMDNVWIYKAVKTKKDITISTDKGKLKGLLPTTGEIKQTMIIFCLGLFFVMTILLIWKKK</sequence>
<dbReference type="AlphaFoldDB" id="A0A1X6WLT6"/>
<proteinExistence type="predicted"/>
<keyword evidence="3" id="KW-1185">Reference proteome</keyword>
<keyword evidence="1" id="KW-0472">Membrane</keyword>
<accession>A0A1X6WLT6</accession>
<dbReference type="Proteomes" id="UP000195918">
    <property type="component" value="Unassembled WGS sequence"/>
</dbReference>
<gene>
    <name evidence="2" type="ORF">FM121_03965</name>
</gene>
<protein>
    <submittedName>
        <fullName evidence="2">Uncharacterized protein</fullName>
    </submittedName>
</protein>
<dbReference type="OrthoDB" id="2194994at2"/>
<dbReference type="EMBL" id="FWFD01000007">
    <property type="protein sequence ID" value="SLM85230.1"/>
    <property type="molecule type" value="Genomic_DNA"/>
</dbReference>
<name>A0A1X6WLT6_9ENTE</name>
<feature type="transmembrane region" description="Helical" evidence="1">
    <location>
        <begin position="202"/>
        <end position="219"/>
    </location>
</feature>
<keyword evidence="1" id="KW-1133">Transmembrane helix</keyword>
<reference evidence="3" key="1">
    <citation type="submission" date="2017-02" db="EMBL/GenBank/DDBJ databases">
        <authorList>
            <person name="Dridi B."/>
        </authorList>
    </citation>
    <scope>NUCLEOTIDE SEQUENCE [LARGE SCALE GENOMIC DNA]</scope>
    <source>
        <strain evidence="3">bH819</strain>
    </source>
</reference>
<evidence type="ECO:0000256" key="1">
    <source>
        <dbReference type="SAM" id="Phobius"/>
    </source>
</evidence>
<keyword evidence="1" id="KW-0812">Transmembrane</keyword>
<organism evidence="2 3">
    <name type="scientific">Vagococcus fluvialis bH819</name>
    <dbReference type="NCBI Taxonomy" id="1255619"/>
    <lineage>
        <taxon>Bacteria</taxon>
        <taxon>Bacillati</taxon>
        <taxon>Bacillota</taxon>
        <taxon>Bacilli</taxon>
        <taxon>Lactobacillales</taxon>
        <taxon>Enterococcaceae</taxon>
        <taxon>Vagococcus</taxon>
    </lineage>
</organism>
<evidence type="ECO:0000313" key="3">
    <source>
        <dbReference type="Proteomes" id="UP000195918"/>
    </source>
</evidence>
<dbReference type="RefSeq" id="WP_086950862.1">
    <property type="nucleotide sequence ID" value="NZ_FWFD01000007.1"/>
</dbReference>
<evidence type="ECO:0000313" key="2">
    <source>
        <dbReference type="EMBL" id="SLM85230.1"/>
    </source>
</evidence>